<evidence type="ECO:0008006" key="3">
    <source>
        <dbReference type="Google" id="ProtNLM"/>
    </source>
</evidence>
<evidence type="ECO:0000313" key="2">
    <source>
        <dbReference type="Proteomes" id="UP000027195"/>
    </source>
</evidence>
<dbReference type="Pfam" id="PF05336">
    <property type="entry name" value="rhaM"/>
    <property type="match status" value="2"/>
</dbReference>
<accession>A0A067NCW6</accession>
<dbReference type="Proteomes" id="UP000027195">
    <property type="component" value="Unassembled WGS sequence"/>
</dbReference>
<dbReference type="Gene3D" id="3.30.70.100">
    <property type="match status" value="2"/>
</dbReference>
<dbReference type="InParanoid" id="A0A067NCW6"/>
<dbReference type="EMBL" id="KL198016">
    <property type="protein sequence ID" value="KDQ21646.1"/>
    <property type="molecule type" value="Genomic_DNA"/>
</dbReference>
<reference evidence="2" key="1">
    <citation type="journal article" date="2014" name="Proc. Natl. Acad. Sci. U.S.A.">
        <title>Extensive sampling of basidiomycete genomes demonstrates inadequacy of the white-rot/brown-rot paradigm for wood decay fungi.</title>
        <authorList>
            <person name="Riley R."/>
            <person name="Salamov A.A."/>
            <person name="Brown D.W."/>
            <person name="Nagy L.G."/>
            <person name="Floudas D."/>
            <person name="Held B.W."/>
            <person name="Levasseur A."/>
            <person name="Lombard V."/>
            <person name="Morin E."/>
            <person name="Otillar R."/>
            <person name="Lindquist E.A."/>
            <person name="Sun H."/>
            <person name="LaButti K.M."/>
            <person name="Schmutz J."/>
            <person name="Jabbour D."/>
            <person name="Luo H."/>
            <person name="Baker S.E."/>
            <person name="Pisabarro A.G."/>
            <person name="Walton J.D."/>
            <person name="Blanchette R.A."/>
            <person name="Henrissat B."/>
            <person name="Martin F."/>
            <person name="Cullen D."/>
            <person name="Hibbett D.S."/>
            <person name="Grigoriev I.V."/>
        </authorList>
    </citation>
    <scope>NUCLEOTIDE SEQUENCE [LARGE SCALE GENOMIC DNA]</scope>
    <source>
        <strain evidence="2">FD-172 SS1</strain>
    </source>
</reference>
<dbReference type="InterPro" id="IPR011008">
    <property type="entry name" value="Dimeric_a/b-barrel"/>
</dbReference>
<dbReference type="InterPro" id="IPR008000">
    <property type="entry name" value="Rham/fucose_mutarotase"/>
</dbReference>
<protein>
    <recommendedName>
        <fullName evidence="3">Rhamnose mutarotase</fullName>
    </recommendedName>
</protein>
<dbReference type="OrthoDB" id="9981546at2759"/>
<keyword evidence="2" id="KW-1185">Reference proteome</keyword>
<dbReference type="PANTHER" id="PTHR34389">
    <property type="entry name" value="L-RHAMNOSE MUTAROTASE"/>
    <property type="match status" value="1"/>
</dbReference>
<evidence type="ECO:0000313" key="1">
    <source>
        <dbReference type="EMBL" id="KDQ21646.1"/>
    </source>
</evidence>
<organism evidence="1 2">
    <name type="scientific">Botryobasidium botryosum (strain FD-172 SS1)</name>
    <dbReference type="NCBI Taxonomy" id="930990"/>
    <lineage>
        <taxon>Eukaryota</taxon>
        <taxon>Fungi</taxon>
        <taxon>Dikarya</taxon>
        <taxon>Basidiomycota</taxon>
        <taxon>Agaricomycotina</taxon>
        <taxon>Agaricomycetes</taxon>
        <taxon>Cantharellales</taxon>
        <taxon>Botryobasidiaceae</taxon>
        <taxon>Botryobasidium</taxon>
    </lineage>
</organism>
<name>A0A067NCW6_BOTB1</name>
<gene>
    <name evidence="1" type="ORF">BOTBODRAFT_26081</name>
</gene>
<dbReference type="STRING" id="930990.A0A067NCW6"/>
<sequence length="150" mass="17085">MTDHQKNTSTPSREAKRVCQVITIKAKYLDEYKQIHANAWPGVLDGLRRSHIIDFSIHFMPSPPYPATPQSTKHAGGGERDADPIAGLLITTFEYLGDDLEGDMARLAEDEETRRWWKLTDGMQKSLIEGATGSQDGPWWYECEEVFRME</sequence>
<dbReference type="GO" id="GO:0016857">
    <property type="term" value="F:racemase and epimerase activity, acting on carbohydrates and derivatives"/>
    <property type="evidence" value="ECO:0007669"/>
    <property type="project" value="InterPro"/>
</dbReference>
<dbReference type="SUPFAM" id="SSF54909">
    <property type="entry name" value="Dimeric alpha+beta barrel"/>
    <property type="match status" value="2"/>
</dbReference>
<dbReference type="AlphaFoldDB" id="A0A067NCW6"/>
<dbReference type="HOGENOM" id="CLU_100689_1_0_1"/>
<dbReference type="PANTHER" id="PTHR34389:SF2">
    <property type="entry name" value="L-RHAMNOSE MUTAROTASE"/>
    <property type="match status" value="1"/>
</dbReference>
<proteinExistence type="predicted"/>